<reference evidence="1 2" key="1">
    <citation type="journal article" date="2020" name="Nature">
        <title>Six reference-quality genomes reveal evolution of bat adaptations.</title>
        <authorList>
            <person name="Jebb D."/>
            <person name="Huang Z."/>
            <person name="Pippel M."/>
            <person name="Hughes G.M."/>
            <person name="Lavrichenko K."/>
            <person name="Devanna P."/>
            <person name="Winkler S."/>
            <person name="Jermiin L.S."/>
            <person name="Skirmuntt E.C."/>
            <person name="Katzourakis A."/>
            <person name="Burkitt-Gray L."/>
            <person name="Ray D.A."/>
            <person name="Sullivan K.A.M."/>
            <person name="Roscito J.G."/>
            <person name="Kirilenko B.M."/>
            <person name="Davalos L.M."/>
            <person name="Corthals A.P."/>
            <person name="Power M.L."/>
            <person name="Jones G."/>
            <person name="Ransome R.D."/>
            <person name="Dechmann D.K.N."/>
            <person name="Locatelli A.G."/>
            <person name="Puechmaille S.J."/>
            <person name="Fedrigo O."/>
            <person name="Jarvis E.D."/>
            <person name="Hiller M."/>
            <person name="Vernes S.C."/>
            <person name="Myers E.W."/>
            <person name="Teeling E.C."/>
        </authorList>
    </citation>
    <scope>NUCLEOTIDE SEQUENCE [LARGE SCALE GENOMIC DNA]</scope>
    <source>
        <strain evidence="1">MMolMol1</strain>
        <tissue evidence="1">Muscle</tissue>
    </source>
</reference>
<accession>A0A7J8C921</accession>
<dbReference type="AlphaFoldDB" id="A0A7J8C921"/>
<proteinExistence type="predicted"/>
<dbReference type="InParanoid" id="A0A7J8C921"/>
<protein>
    <submittedName>
        <fullName evidence="1">Uncharacterized protein</fullName>
    </submittedName>
</protein>
<gene>
    <name evidence="1" type="ORF">HJG59_009983</name>
</gene>
<dbReference type="EMBL" id="JACASF010000021">
    <property type="protein sequence ID" value="KAF6407361.1"/>
    <property type="molecule type" value="Genomic_DNA"/>
</dbReference>
<dbReference type="Proteomes" id="UP000550707">
    <property type="component" value="Unassembled WGS sequence"/>
</dbReference>
<evidence type="ECO:0000313" key="1">
    <source>
        <dbReference type="EMBL" id="KAF6407361.1"/>
    </source>
</evidence>
<name>A0A7J8C921_MOLMO</name>
<sequence length="138" mass="14824">MKLVPSTIPAGTRPRSDGFGACGVDKAPARHGGLCSAKLLRAFPGSSPRSGLERRSGKQRAGALLLCGPVSVYSSSPSTRHLRLLVISVYSSSPSTRHLRLLVISVYSSSPSIRRLPRRLEDGSVAHWSQMTKRGLDM</sequence>
<keyword evidence="2" id="KW-1185">Reference proteome</keyword>
<evidence type="ECO:0000313" key="2">
    <source>
        <dbReference type="Proteomes" id="UP000550707"/>
    </source>
</evidence>
<comment type="caution">
    <text evidence="1">The sequence shown here is derived from an EMBL/GenBank/DDBJ whole genome shotgun (WGS) entry which is preliminary data.</text>
</comment>
<organism evidence="1 2">
    <name type="scientific">Molossus molossus</name>
    <name type="common">Pallas' mastiff bat</name>
    <name type="synonym">Vespertilio molossus</name>
    <dbReference type="NCBI Taxonomy" id="27622"/>
    <lineage>
        <taxon>Eukaryota</taxon>
        <taxon>Metazoa</taxon>
        <taxon>Chordata</taxon>
        <taxon>Craniata</taxon>
        <taxon>Vertebrata</taxon>
        <taxon>Euteleostomi</taxon>
        <taxon>Mammalia</taxon>
        <taxon>Eutheria</taxon>
        <taxon>Laurasiatheria</taxon>
        <taxon>Chiroptera</taxon>
        <taxon>Yangochiroptera</taxon>
        <taxon>Molossidae</taxon>
        <taxon>Molossus</taxon>
    </lineage>
</organism>